<accession>A0A932GSF9</accession>
<dbReference type="PRINTS" id="PR01759">
    <property type="entry name" value="CAPSULEPROTC"/>
</dbReference>
<gene>
    <name evidence="2" type="primary">pgsC</name>
    <name evidence="2" type="ORF">HYY65_14945</name>
</gene>
<feature type="transmembrane region" description="Helical" evidence="1">
    <location>
        <begin position="7"/>
        <end position="29"/>
    </location>
</feature>
<evidence type="ECO:0000313" key="3">
    <source>
        <dbReference type="Proteomes" id="UP000741360"/>
    </source>
</evidence>
<organism evidence="2 3">
    <name type="scientific">Tectimicrobiota bacterium</name>
    <dbReference type="NCBI Taxonomy" id="2528274"/>
    <lineage>
        <taxon>Bacteria</taxon>
        <taxon>Pseudomonadati</taxon>
        <taxon>Nitrospinota/Tectimicrobiota group</taxon>
        <taxon>Candidatus Tectimicrobiota</taxon>
    </lineage>
</organism>
<dbReference type="GO" id="GO:0016020">
    <property type="term" value="C:membrane"/>
    <property type="evidence" value="ECO:0007669"/>
    <property type="project" value="InterPro"/>
</dbReference>
<proteinExistence type="predicted"/>
<keyword evidence="1" id="KW-0812">Transmembrane</keyword>
<dbReference type="Proteomes" id="UP000741360">
    <property type="component" value="Unassembled WGS sequence"/>
</dbReference>
<dbReference type="NCBIfam" id="TIGR04011">
    <property type="entry name" value="poly_gGlu_PgsC"/>
    <property type="match status" value="1"/>
</dbReference>
<protein>
    <submittedName>
        <fullName evidence="2">Poly-gamma-glutamate biosynthesis protein PgsC</fullName>
    </submittedName>
</protein>
<evidence type="ECO:0000313" key="2">
    <source>
        <dbReference type="EMBL" id="MBI3016321.1"/>
    </source>
</evidence>
<dbReference type="Pfam" id="PF14102">
    <property type="entry name" value="Caps_synth_CapC"/>
    <property type="match status" value="1"/>
</dbReference>
<name>A0A932GSF9_UNCTE</name>
<dbReference type="InterPro" id="IPR008338">
    <property type="entry name" value="Capsule_biosynth_CapC"/>
</dbReference>
<comment type="caution">
    <text evidence="2">The sequence shown here is derived from an EMBL/GenBank/DDBJ whole genome shotgun (WGS) entry which is preliminary data.</text>
</comment>
<reference evidence="2" key="1">
    <citation type="submission" date="2020-07" db="EMBL/GenBank/DDBJ databases">
        <title>Huge and variable diversity of episymbiotic CPR bacteria and DPANN archaea in groundwater ecosystems.</title>
        <authorList>
            <person name="He C.Y."/>
            <person name="Keren R."/>
            <person name="Whittaker M."/>
            <person name="Farag I.F."/>
            <person name="Doudna J."/>
            <person name="Cate J.H.D."/>
            <person name="Banfield J.F."/>
        </authorList>
    </citation>
    <scope>NUCLEOTIDE SEQUENCE</scope>
    <source>
        <strain evidence="2">NC_groundwater_717_Ag_S-0.2um_59_8</strain>
    </source>
</reference>
<dbReference type="AlphaFoldDB" id="A0A932GSF9"/>
<dbReference type="EMBL" id="JACPSX010000289">
    <property type="protein sequence ID" value="MBI3016321.1"/>
    <property type="molecule type" value="Genomic_DNA"/>
</dbReference>
<sequence>MLTESIAIGLVVGFLFYERIGFSPGGLVVPGYVALFLDRPLVLFCALAIAFVVYGVVRLLAEVTITYSRRRFLLMVIAGFGFQRALEALVFPVVPASTEIQTIGYIIPGLIANDMDRQRVVPTVASLVIVAVIVRLILIILGYMGR</sequence>
<feature type="transmembrane region" description="Helical" evidence="1">
    <location>
        <begin position="124"/>
        <end position="144"/>
    </location>
</feature>
<keyword evidence="1" id="KW-0472">Membrane</keyword>
<keyword evidence="1" id="KW-1133">Transmembrane helix</keyword>
<dbReference type="GO" id="GO:0045227">
    <property type="term" value="P:capsule polysaccharide biosynthetic process"/>
    <property type="evidence" value="ECO:0007669"/>
    <property type="project" value="InterPro"/>
</dbReference>
<evidence type="ECO:0000256" key="1">
    <source>
        <dbReference type="SAM" id="Phobius"/>
    </source>
</evidence>
<feature type="transmembrane region" description="Helical" evidence="1">
    <location>
        <begin position="41"/>
        <end position="60"/>
    </location>
</feature>